<feature type="region of interest" description="Disordered" evidence="1">
    <location>
        <begin position="1"/>
        <end position="37"/>
    </location>
</feature>
<keyword evidence="3" id="KW-1185">Reference proteome</keyword>
<proteinExistence type="predicted"/>
<gene>
    <name evidence="2" type="ORF">GCM10009097_26070</name>
</gene>
<dbReference type="Proteomes" id="UP001501706">
    <property type="component" value="Unassembled WGS sequence"/>
</dbReference>
<dbReference type="EMBL" id="BAAAEN010000008">
    <property type="protein sequence ID" value="GAA0507745.1"/>
    <property type="molecule type" value="Genomic_DNA"/>
</dbReference>
<evidence type="ECO:0000313" key="2">
    <source>
        <dbReference type="EMBL" id="GAA0507745.1"/>
    </source>
</evidence>
<sequence>MEEAAWESFGEAAGPAQADSRDRASAPSRARAEAAAPSIHRVSRALGLFMVPLRIDRGHRAITPTAPSWWQKHQ</sequence>
<evidence type="ECO:0000256" key="1">
    <source>
        <dbReference type="SAM" id="MobiDB-lite"/>
    </source>
</evidence>
<name>A0ABP3LVF3_9BURK</name>
<accession>A0ABP3LVF3</accession>
<evidence type="ECO:0000313" key="3">
    <source>
        <dbReference type="Proteomes" id="UP001501706"/>
    </source>
</evidence>
<organism evidence="2 3">
    <name type="scientific">Pigmentiphaga daeguensis</name>
    <dbReference type="NCBI Taxonomy" id="414049"/>
    <lineage>
        <taxon>Bacteria</taxon>
        <taxon>Pseudomonadati</taxon>
        <taxon>Pseudomonadota</taxon>
        <taxon>Betaproteobacteria</taxon>
        <taxon>Burkholderiales</taxon>
        <taxon>Alcaligenaceae</taxon>
        <taxon>Pigmentiphaga</taxon>
    </lineage>
</organism>
<protein>
    <submittedName>
        <fullName evidence="2">Uncharacterized protein</fullName>
    </submittedName>
</protein>
<feature type="compositionally biased region" description="Low complexity" evidence="1">
    <location>
        <begin position="25"/>
        <end position="37"/>
    </location>
</feature>
<comment type="caution">
    <text evidence="2">The sequence shown here is derived from an EMBL/GenBank/DDBJ whole genome shotgun (WGS) entry which is preliminary data.</text>
</comment>
<reference evidence="3" key="1">
    <citation type="journal article" date="2019" name="Int. J. Syst. Evol. Microbiol.">
        <title>The Global Catalogue of Microorganisms (GCM) 10K type strain sequencing project: providing services to taxonomists for standard genome sequencing and annotation.</title>
        <authorList>
            <consortium name="The Broad Institute Genomics Platform"/>
            <consortium name="The Broad Institute Genome Sequencing Center for Infectious Disease"/>
            <person name="Wu L."/>
            <person name="Ma J."/>
        </authorList>
    </citation>
    <scope>NUCLEOTIDE SEQUENCE [LARGE SCALE GENOMIC DNA]</scope>
    <source>
        <strain evidence="3">JCM 14330</strain>
    </source>
</reference>